<evidence type="ECO:0000313" key="3">
    <source>
        <dbReference type="RefSeq" id="XP_056684079.1"/>
    </source>
</evidence>
<dbReference type="RefSeq" id="XP_056684079.1">
    <property type="nucleotide sequence ID" value="XM_056828101.1"/>
</dbReference>
<reference evidence="2" key="1">
    <citation type="journal article" date="2021" name="Nat. Commun.">
        <title>Genomic analyses provide insights into spinach domestication and the genetic basis of agronomic traits.</title>
        <authorList>
            <person name="Cai X."/>
            <person name="Sun X."/>
            <person name="Xu C."/>
            <person name="Sun H."/>
            <person name="Wang X."/>
            <person name="Ge C."/>
            <person name="Zhang Z."/>
            <person name="Wang Q."/>
            <person name="Fei Z."/>
            <person name="Jiao C."/>
            <person name="Wang Q."/>
        </authorList>
    </citation>
    <scope>NUCLEOTIDE SEQUENCE [LARGE SCALE GENOMIC DNA]</scope>
    <source>
        <strain evidence="2">cv. Varoflay</strain>
    </source>
</reference>
<feature type="region of interest" description="Disordered" evidence="1">
    <location>
        <begin position="36"/>
        <end position="57"/>
    </location>
</feature>
<evidence type="ECO:0000256" key="1">
    <source>
        <dbReference type="SAM" id="MobiDB-lite"/>
    </source>
</evidence>
<protein>
    <submittedName>
        <fullName evidence="3">Uncharacterized protein</fullName>
    </submittedName>
</protein>
<gene>
    <name evidence="3" type="primary">LOC110789880</name>
</gene>
<dbReference type="GeneID" id="110789880"/>
<reference evidence="3" key="2">
    <citation type="submission" date="2025-08" db="UniProtKB">
        <authorList>
            <consortium name="RefSeq"/>
        </authorList>
    </citation>
    <scope>IDENTIFICATION</scope>
    <source>
        <tissue evidence="3">Leaf</tissue>
    </source>
</reference>
<feature type="region of interest" description="Disordered" evidence="1">
    <location>
        <begin position="1"/>
        <end position="20"/>
    </location>
</feature>
<dbReference type="PANTHER" id="PTHR15827:SF2">
    <property type="entry name" value="CYCLIN-DEPENDENT KINASE 2-INTERACTING PROTEIN"/>
    <property type="match status" value="1"/>
</dbReference>
<keyword evidence="2" id="KW-1185">Reference proteome</keyword>
<feature type="compositionally biased region" description="Low complexity" evidence="1">
    <location>
        <begin position="41"/>
        <end position="53"/>
    </location>
</feature>
<sequence>MQLCSFLQPETPKTPEIPPSTMRLWRPQAQRNLRNQWSKLSSSRHQWHPSSSSGRTHATSLVNSYLSHRYMDAMDLGVLSDMPNIRKKACSKLLKQMELQRDRLLTSYKAMVAVVIDMTNLSKSMRCFLKTTSGSAIQQFSKFSENNDDTGDGGGAPVFTFLSISAHEMLAEELVEMFKQELVLKQRLLVVELLASSCPEKEQSNQLCWEDELYHGEADDLNMCNLYSKDTAEAFHPKISGWKSKTSNVESEKNPNHDVLQVYLTTWLAEVNIDTFRVEEIFVTVEEELRTSFS</sequence>
<name>A0ABM3QL39_SPIOL</name>
<dbReference type="PANTHER" id="PTHR15827">
    <property type="entry name" value="CYCLIN-DEPENDENT KINASE 2-INTERACTING PROTEIN"/>
    <property type="match status" value="1"/>
</dbReference>
<proteinExistence type="predicted"/>
<organism evidence="2 3">
    <name type="scientific">Spinacia oleracea</name>
    <name type="common">Spinach</name>
    <dbReference type="NCBI Taxonomy" id="3562"/>
    <lineage>
        <taxon>Eukaryota</taxon>
        <taxon>Viridiplantae</taxon>
        <taxon>Streptophyta</taxon>
        <taxon>Embryophyta</taxon>
        <taxon>Tracheophyta</taxon>
        <taxon>Spermatophyta</taxon>
        <taxon>Magnoliopsida</taxon>
        <taxon>eudicotyledons</taxon>
        <taxon>Gunneridae</taxon>
        <taxon>Pentapetalae</taxon>
        <taxon>Caryophyllales</taxon>
        <taxon>Chenopodiaceae</taxon>
        <taxon>Chenopodioideae</taxon>
        <taxon>Anserineae</taxon>
        <taxon>Spinacia</taxon>
    </lineage>
</organism>
<dbReference type="Proteomes" id="UP000813463">
    <property type="component" value="Chromosome 5"/>
</dbReference>
<evidence type="ECO:0000313" key="2">
    <source>
        <dbReference type="Proteomes" id="UP000813463"/>
    </source>
</evidence>
<accession>A0ABM3QL39</accession>